<reference evidence="3" key="2">
    <citation type="submission" date="2020-08" db="EMBL/GenBank/DDBJ databases">
        <authorList>
            <person name="Kikuchi T."/>
        </authorList>
    </citation>
    <scope>NUCLEOTIDE SEQUENCE</scope>
    <source>
        <strain evidence="2">Ka4C1</strain>
    </source>
</reference>
<feature type="transmembrane region" description="Helical" evidence="1">
    <location>
        <begin position="191"/>
        <end position="216"/>
    </location>
</feature>
<dbReference type="WBParaSite" id="BXY_1525500.1">
    <property type="protein sequence ID" value="BXY_1525500.1"/>
    <property type="gene ID" value="BXY_1525500"/>
</dbReference>
<dbReference type="EMBL" id="CAJFDI010000003">
    <property type="protein sequence ID" value="CAD5222319.1"/>
    <property type="molecule type" value="Genomic_DNA"/>
</dbReference>
<keyword evidence="1" id="KW-0812">Transmembrane</keyword>
<feature type="transmembrane region" description="Helical" evidence="1">
    <location>
        <begin position="222"/>
        <end position="246"/>
    </location>
</feature>
<dbReference type="PANTHER" id="PTHR22943:SF248">
    <property type="entry name" value="SEVEN TM RECEPTOR"/>
    <property type="match status" value="1"/>
</dbReference>
<dbReference type="Proteomes" id="UP000582659">
    <property type="component" value="Unassembled WGS sequence"/>
</dbReference>
<feature type="transmembrane region" description="Helical" evidence="1">
    <location>
        <begin position="46"/>
        <end position="70"/>
    </location>
</feature>
<accession>A0A1I7SQE5</accession>
<evidence type="ECO:0000313" key="4">
    <source>
        <dbReference type="Proteomes" id="UP000095284"/>
    </source>
</evidence>
<dbReference type="EMBL" id="CAJFCV020000003">
    <property type="protein sequence ID" value="CAG9109790.1"/>
    <property type="molecule type" value="Genomic_DNA"/>
</dbReference>
<protein>
    <submittedName>
        <fullName evidence="2">(pine wood nematode) hypothetical protein</fullName>
    </submittedName>
</protein>
<name>A0A1I7SQE5_BURXY</name>
<reference evidence="6" key="1">
    <citation type="submission" date="2016-11" db="UniProtKB">
        <authorList>
            <consortium name="WormBaseParasite"/>
        </authorList>
    </citation>
    <scope>IDENTIFICATION</scope>
</reference>
<gene>
    <name evidence="2" type="ORF">BXYJ_LOCUS7287</name>
</gene>
<dbReference type="InterPro" id="IPR019428">
    <property type="entry name" value="7TM_GPCR_serpentine_rcpt_Str"/>
</dbReference>
<keyword evidence="1" id="KW-0472">Membrane</keyword>
<feature type="transmembrane region" description="Helical" evidence="1">
    <location>
        <begin position="140"/>
        <end position="164"/>
    </location>
</feature>
<evidence type="ECO:0000313" key="6">
    <source>
        <dbReference type="WBParaSite" id="BXY_1525500.1"/>
    </source>
</evidence>
<feature type="transmembrane region" description="Helical" evidence="1">
    <location>
        <begin position="12"/>
        <end position="34"/>
    </location>
</feature>
<evidence type="ECO:0000313" key="2">
    <source>
        <dbReference type="EMBL" id="CAD5222319.1"/>
    </source>
</evidence>
<dbReference type="Proteomes" id="UP000659654">
    <property type="component" value="Unassembled WGS sequence"/>
</dbReference>
<evidence type="ECO:0000313" key="5">
    <source>
        <dbReference type="Proteomes" id="UP000659654"/>
    </source>
</evidence>
<proteinExistence type="predicted"/>
<keyword evidence="1" id="KW-1133">Transmembrane helix</keyword>
<organism evidence="4 6">
    <name type="scientific">Bursaphelenchus xylophilus</name>
    <name type="common">Pinewood nematode worm</name>
    <name type="synonym">Aphelenchoides xylophilus</name>
    <dbReference type="NCBI Taxonomy" id="6326"/>
    <lineage>
        <taxon>Eukaryota</taxon>
        <taxon>Metazoa</taxon>
        <taxon>Ecdysozoa</taxon>
        <taxon>Nematoda</taxon>
        <taxon>Chromadorea</taxon>
        <taxon>Rhabditida</taxon>
        <taxon>Tylenchina</taxon>
        <taxon>Tylenchomorpha</taxon>
        <taxon>Aphelenchoidea</taxon>
        <taxon>Aphelenchoididae</taxon>
        <taxon>Bursaphelenchus</taxon>
    </lineage>
</organism>
<evidence type="ECO:0000256" key="1">
    <source>
        <dbReference type="SAM" id="Phobius"/>
    </source>
</evidence>
<dbReference type="AlphaFoldDB" id="A0A1I7SQE5"/>
<dbReference type="Proteomes" id="UP000095284">
    <property type="component" value="Unplaced"/>
</dbReference>
<keyword evidence="5" id="KW-1185">Reference proteome</keyword>
<sequence>MLILNATVDLLYVIDTALSIPNVVFSSGVIFILWENPIVHRRSFDVYTCLMVQTFFIYLSVLILPIQFIYRYSVISSNGYTFSTVLKVLAGCFAYLTIHCSFLSYTYQSPAPVYDAILRGQGVAEEDLIYVAGDKDANWWLIPHFGSCMLMTVASYTTIIVVYIKTQKVLQQFEAHMTVSTRRAQRQMTRIILLQAFYPVVLLCFPSFFMAFGPLINVKSDYLGIVCEISVHLIPILNSIAVVSCIPSYRRVTWRIIQQLKQPMSFQGKYTKRVDNESAGCGKRKPNKHFNAPPTHSQYNIQYAVVEAEFPIGPFCEGRVLMGRR</sequence>
<dbReference type="PANTHER" id="PTHR22943">
    <property type="entry name" value="7-TRANSMEMBRANE DOMAIN RECEPTOR C.ELEGANS"/>
    <property type="match status" value="1"/>
</dbReference>
<dbReference type="SUPFAM" id="SSF81321">
    <property type="entry name" value="Family A G protein-coupled receptor-like"/>
    <property type="match status" value="1"/>
</dbReference>
<evidence type="ECO:0000313" key="3">
    <source>
        <dbReference type="EMBL" id="CAG9109790.1"/>
    </source>
</evidence>
<dbReference type="Pfam" id="PF10326">
    <property type="entry name" value="7TM_GPCR_Str"/>
    <property type="match status" value="1"/>
</dbReference>